<dbReference type="Gene3D" id="2.120.10.10">
    <property type="match status" value="2"/>
</dbReference>
<reference evidence="2" key="1">
    <citation type="submission" date="2018-06" db="EMBL/GenBank/DDBJ databases">
        <authorList>
            <person name="Zhirakovskaya E."/>
        </authorList>
    </citation>
    <scope>NUCLEOTIDE SEQUENCE</scope>
</reference>
<dbReference type="EMBL" id="UOGB01000101">
    <property type="protein sequence ID" value="VAX18158.1"/>
    <property type="molecule type" value="Genomic_DNA"/>
</dbReference>
<dbReference type="InterPro" id="IPR036278">
    <property type="entry name" value="Sialidase_sf"/>
</dbReference>
<dbReference type="PANTHER" id="PTHR43752:SF2">
    <property type="entry name" value="BNR_ASP-BOX REPEAT FAMILY PROTEIN"/>
    <property type="match status" value="1"/>
</dbReference>
<dbReference type="SUPFAM" id="SSF50939">
    <property type="entry name" value="Sialidases"/>
    <property type="match status" value="1"/>
</dbReference>
<sequence>MRFFSFVFISIALFAGSASAEPVFKSDTISSPEGFGKPHGSSMVELENGDILATWFSAGKETDSGARIFGAEWGKKTGAWTKPRVIIPSDYSKSVGNTALFKDDDSIIWLFFAAVRVGGWSGSMVDYVTSPDDGKTWSEGETLVWKLGNLPRNPPIKIGDHTMLVPLFTDFMYEINMVGSYTARLKYSKGKILEKKIARLDDYDAIQPTIVKLPDGRILLLARDKSDRFIRRSYSTDNGSSWASGAITDIPNPGSAISAIFIDEIGATLLAYNHSRKGRNPLSLAVSFDGGQTFRRIVDLESKPGDKEASFSYPVILRTTDGMIHLLWSHDKRATLKHIRFNLDWLIERIKKSAGYTPEKINKP</sequence>
<dbReference type="Pfam" id="PF13088">
    <property type="entry name" value="BNR_2"/>
    <property type="match status" value="1"/>
</dbReference>
<dbReference type="AlphaFoldDB" id="A0A3B1C2V5"/>
<feature type="domain" description="Sialidase" evidence="1">
    <location>
        <begin position="49"/>
        <end position="326"/>
    </location>
</feature>
<proteinExistence type="predicted"/>
<dbReference type="InterPro" id="IPR011040">
    <property type="entry name" value="Sialidase"/>
</dbReference>
<dbReference type="PANTHER" id="PTHR43752">
    <property type="entry name" value="BNR/ASP-BOX REPEAT FAMILY PROTEIN"/>
    <property type="match status" value="1"/>
</dbReference>
<name>A0A3B1C2V5_9ZZZZ</name>
<evidence type="ECO:0000259" key="1">
    <source>
        <dbReference type="Pfam" id="PF13088"/>
    </source>
</evidence>
<protein>
    <recommendedName>
        <fullName evidence="1">Sialidase domain-containing protein</fullName>
    </recommendedName>
</protein>
<accession>A0A3B1C2V5</accession>
<organism evidence="2">
    <name type="scientific">hydrothermal vent metagenome</name>
    <dbReference type="NCBI Taxonomy" id="652676"/>
    <lineage>
        <taxon>unclassified sequences</taxon>
        <taxon>metagenomes</taxon>
        <taxon>ecological metagenomes</taxon>
    </lineage>
</organism>
<dbReference type="CDD" id="cd15482">
    <property type="entry name" value="Sialidase_non-viral"/>
    <property type="match status" value="1"/>
</dbReference>
<gene>
    <name evidence="2" type="ORF">MNBD_NITROSPINAE03-702</name>
</gene>
<evidence type="ECO:0000313" key="2">
    <source>
        <dbReference type="EMBL" id="VAX18158.1"/>
    </source>
</evidence>